<dbReference type="Proteomes" id="UP000245880">
    <property type="component" value="Unassembled WGS sequence"/>
</dbReference>
<evidence type="ECO:0000313" key="10">
    <source>
        <dbReference type="Proteomes" id="UP000245880"/>
    </source>
</evidence>
<dbReference type="PROSITE" id="PS51257">
    <property type="entry name" value="PROKAR_LIPOPROTEIN"/>
    <property type="match status" value="1"/>
</dbReference>
<evidence type="ECO:0000256" key="2">
    <source>
        <dbReference type="ARBA" id="ARBA00006275"/>
    </source>
</evidence>
<name>A0A316ALL7_9BACT</name>
<dbReference type="CDD" id="cd08977">
    <property type="entry name" value="SusD"/>
    <property type="match status" value="1"/>
</dbReference>
<protein>
    <submittedName>
        <fullName evidence="9">Putative outer membrane starch-binding protein</fullName>
    </submittedName>
</protein>
<dbReference type="GO" id="GO:0009279">
    <property type="term" value="C:cell outer membrane"/>
    <property type="evidence" value="ECO:0007669"/>
    <property type="project" value="UniProtKB-SubCell"/>
</dbReference>
<dbReference type="SUPFAM" id="SSF48452">
    <property type="entry name" value="TPR-like"/>
    <property type="match status" value="1"/>
</dbReference>
<comment type="caution">
    <text evidence="9">The sequence shown here is derived from an EMBL/GenBank/DDBJ whole genome shotgun (WGS) entry which is preliminary data.</text>
</comment>
<keyword evidence="5" id="KW-0998">Cell outer membrane</keyword>
<reference evidence="9 10" key="1">
    <citation type="submission" date="2018-03" db="EMBL/GenBank/DDBJ databases">
        <title>Genomic Encyclopedia of Archaeal and Bacterial Type Strains, Phase II (KMG-II): from individual species to whole genera.</title>
        <authorList>
            <person name="Goeker M."/>
        </authorList>
    </citation>
    <scope>NUCLEOTIDE SEQUENCE [LARGE SCALE GENOMIC DNA]</scope>
    <source>
        <strain evidence="9 10">DSM 100346</strain>
    </source>
</reference>
<dbReference type="InterPro" id="IPR012944">
    <property type="entry name" value="SusD_RagB_dom"/>
</dbReference>
<evidence type="ECO:0000256" key="1">
    <source>
        <dbReference type="ARBA" id="ARBA00004442"/>
    </source>
</evidence>
<dbReference type="EMBL" id="QGDT01000004">
    <property type="protein sequence ID" value="PWJ58149.1"/>
    <property type="molecule type" value="Genomic_DNA"/>
</dbReference>
<evidence type="ECO:0000259" key="8">
    <source>
        <dbReference type="Pfam" id="PF14322"/>
    </source>
</evidence>
<evidence type="ECO:0000256" key="5">
    <source>
        <dbReference type="ARBA" id="ARBA00023237"/>
    </source>
</evidence>
<evidence type="ECO:0000259" key="7">
    <source>
        <dbReference type="Pfam" id="PF07980"/>
    </source>
</evidence>
<keyword evidence="3 6" id="KW-0732">Signal</keyword>
<dbReference type="AlphaFoldDB" id="A0A316ALL7"/>
<organism evidence="9 10">
    <name type="scientific">Dyadobacter jejuensis</name>
    <dbReference type="NCBI Taxonomy" id="1082580"/>
    <lineage>
        <taxon>Bacteria</taxon>
        <taxon>Pseudomonadati</taxon>
        <taxon>Bacteroidota</taxon>
        <taxon>Cytophagia</taxon>
        <taxon>Cytophagales</taxon>
        <taxon>Spirosomataceae</taxon>
        <taxon>Dyadobacter</taxon>
    </lineage>
</organism>
<dbReference type="Gene3D" id="1.25.40.390">
    <property type="match status" value="1"/>
</dbReference>
<keyword evidence="4" id="KW-0472">Membrane</keyword>
<dbReference type="InterPro" id="IPR011990">
    <property type="entry name" value="TPR-like_helical_dom_sf"/>
</dbReference>
<proteinExistence type="inferred from homology"/>
<feature type="domain" description="SusD-like N-terminal" evidence="8">
    <location>
        <begin position="51"/>
        <end position="222"/>
    </location>
</feature>
<comment type="similarity">
    <text evidence="2">Belongs to the SusD family.</text>
</comment>
<evidence type="ECO:0000313" key="9">
    <source>
        <dbReference type="EMBL" id="PWJ58149.1"/>
    </source>
</evidence>
<evidence type="ECO:0000256" key="3">
    <source>
        <dbReference type="ARBA" id="ARBA00022729"/>
    </source>
</evidence>
<feature type="domain" description="RagB/SusD" evidence="7">
    <location>
        <begin position="374"/>
        <end position="461"/>
    </location>
</feature>
<accession>A0A316ALL7</accession>
<comment type="subcellular location">
    <subcellularLocation>
        <location evidence="1">Cell outer membrane</location>
    </subcellularLocation>
</comment>
<evidence type="ECO:0000256" key="4">
    <source>
        <dbReference type="ARBA" id="ARBA00023136"/>
    </source>
</evidence>
<dbReference type="InterPro" id="IPR033985">
    <property type="entry name" value="SusD-like_N"/>
</dbReference>
<evidence type="ECO:0000256" key="6">
    <source>
        <dbReference type="SAM" id="SignalP"/>
    </source>
</evidence>
<gene>
    <name evidence="9" type="ORF">CLV98_1046</name>
</gene>
<sequence>MKSMIRKLMTAGMAVVMFSACTDDLTLTPISQITNTSFWKSAEEAEGGLNGMYVRLRTQAANNMFVWGEARSEIWAQNFGFDPSANYYAFANDLSQVNAGPDWTTMYSVVHDANLIIKYVPDISFPSESEKNEILAQAYATRAFVYFTMSKVWGDLILITEPTEGIEPDKIYQERATQAEVFALIKEDLERSLSLFDTNEFSEGRIKWSEPAVNALKADVYLWSGKKLGGGAADFTEALEAISEVESSDVELLTDFNDIFSFTNKGNKEVILSVRFAEGESTTRTVYGGVTALASPTAPYTDQSVIDKLLPYSGKNVYWQLSSLVTDQFSDEDSRKDASFIEVTQTRDGVTSLLYNIDQKWPGVISGGVRVMYDDFIVYRYADVVLMKAEAQNALGQDPSEAINLIRKRAYGENYEAHTFVSSTQEENDEVILQERLFEFLQEGKRWYDLVRFDKALQKVPSLEGKTQNDLLFPLSETILSLEPLIEQNPGY</sequence>
<dbReference type="Pfam" id="PF07980">
    <property type="entry name" value="SusD_RagB"/>
    <property type="match status" value="1"/>
</dbReference>
<feature type="chain" id="PRO_5016325967" evidence="6">
    <location>
        <begin position="23"/>
        <end position="492"/>
    </location>
</feature>
<feature type="signal peptide" evidence="6">
    <location>
        <begin position="1"/>
        <end position="22"/>
    </location>
</feature>
<dbReference type="Pfam" id="PF14322">
    <property type="entry name" value="SusD-like_3"/>
    <property type="match status" value="1"/>
</dbReference>
<keyword evidence="10" id="KW-1185">Reference proteome</keyword>